<accession>A0A2P2NTU8</accession>
<protein>
    <submittedName>
        <fullName evidence="1">Uncharacterized protein</fullName>
    </submittedName>
</protein>
<sequence length="14" mass="1406">MSAADYAGAFVGFV</sequence>
<reference evidence="1" key="1">
    <citation type="submission" date="2018-02" db="EMBL/GenBank/DDBJ databases">
        <title>Rhizophora mucronata_Transcriptome.</title>
        <authorList>
            <person name="Meera S.P."/>
            <person name="Sreeshan A."/>
            <person name="Augustine A."/>
        </authorList>
    </citation>
    <scope>NUCLEOTIDE SEQUENCE</scope>
    <source>
        <tissue evidence="1">Leaf</tissue>
    </source>
</reference>
<organism evidence="1">
    <name type="scientific">Rhizophora mucronata</name>
    <name type="common">Asiatic mangrove</name>
    <dbReference type="NCBI Taxonomy" id="61149"/>
    <lineage>
        <taxon>Eukaryota</taxon>
        <taxon>Viridiplantae</taxon>
        <taxon>Streptophyta</taxon>
        <taxon>Embryophyta</taxon>
        <taxon>Tracheophyta</taxon>
        <taxon>Spermatophyta</taxon>
        <taxon>Magnoliopsida</taxon>
        <taxon>eudicotyledons</taxon>
        <taxon>Gunneridae</taxon>
        <taxon>Pentapetalae</taxon>
        <taxon>rosids</taxon>
        <taxon>fabids</taxon>
        <taxon>Malpighiales</taxon>
        <taxon>Rhizophoraceae</taxon>
        <taxon>Rhizophora</taxon>
    </lineage>
</organism>
<proteinExistence type="predicted"/>
<name>A0A2P2NTU8_RHIMU</name>
<evidence type="ECO:0000313" key="1">
    <source>
        <dbReference type="EMBL" id="MBX45870.1"/>
    </source>
</evidence>
<dbReference type="EMBL" id="GGEC01065386">
    <property type="protein sequence ID" value="MBX45870.1"/>
    <property type="molecule type" value="Transcribed_RNA"/>
</dbReference>